<dbReference type="AlphaFoldDB" id="A0A371FZ52"/>
<dbReference type="InterPro" id="IPR043128">
    <property type="entry name" value="Rev_trsase/Diguanyl_cyclase"/>
</dbReference>
<dbReference type="Gene3D" id="3.10.10.10">
    <property type="entry name" value="HIV Type 1 Reverse Transcriptase, subunit A, domain 1"/>
    <property type="match status" value="1"/>
</dbReference>
<organism evidence="2 3">
    <name type="scientific">Mucuna pruriens</name>
    <name type="common">Velvet bean</name>
    <name type="synonym">Dolichos pruriens</name>
    <dbReference type="NCBI Taxonomy" id="157652"/>
    <lineage>
        <taxon>Eukaryota</taxon>
        <taxon>Viridiplantae</taxon>
        <taxon>Streptophyta</taxon>
        <taxon>Embryophyta</taxon>
        <taxon>Tracheophyta</taxon>
        <taxon>Spermatophyta</taxon>
        <taxon>Magnoliopsida</taxon>
        <taxon>eudicotyledons</taxon>
        <taxon>Gunneridae</taxon>
        <taxon>Pentapetalae</taxon>
        <taxon>rosids</taxon>
        <taxon>fabids</taxon>
        <taxon>Fabales</taxon>
        <taxon>Fabaceae</taxon>
        <taxon>Papilionoideae</taxon>
        <taxon>50 kb inversion clade</taxon>
        <taxon>NPAAA clade</taxon>
        <taxon>indigoferoid/millettioid clade</taxon>
        <taxon>Phaseoleae</taxon>
        <taxon>Mucuna</taxon>
    </lineage>
</organism>
<feature type="domain" description="Reverse transcriptase" evidence="1">
    <location>
        <begin position="14"/>
        <end position="173"/>
    </location>
</feature>
<dbReference type="InterPro" id="IPR053134">
    <property type="entry name" value="RNA-dir_DNA_polymerase"/>
</dbReference>
<dbReference type="PANTHER" id="PTHR24559:SF457">
    <property type="entry name" value="RNA-DIRECTED DNA POLYMERASE HOMOLOG"/>
    <property type="match status" value="1"/>
</dbReference>
<sequence>MAEYPQWVANIVSVPKKNGKVRMCVDYRDLNRASPKDNFPLPHINLLVDNTVQHSCYSFMDGFSGYNQIQMALEGKEKTTFITTWGTFYYKVMPFGLKNAEATYQRAMVTLFHNMMHKEVEVYVDDLIAKSKTPRQHIDDLRKLFERLRKYWLKLNPVKCTFGVGTGKLLGFIVNERGIELDPDKVKAIRNMPAPKTETEMRGFLGRVLRVYGIGLRRTKITN</sequence>
<dbReference type="Proteomes" id="UP000257109">
    <property type="component" value="Unassembled WGS sequence"/>
</dbReference>
<evidence type="ECO:0000313" key="2">
    <source>
        <dbReference type="EMBL" id="RDX83333.1"/>
    </source>
</evidence>
<dbReference type="CDD" id="cd01647">
    <property type="entry name" value="RT_LTR"/>
    <property type="match status" value="1"/>
</dbReference>
<accession>A0A371FZ52</accession>
<comment type="caution">
    <text evidence="2">The sequence shown here is derived from an EMBL/GenBank/DDBJ whole genome shotgun (WGS) entry which is preliminary data.</text>
</comment>
<name>A0A371FZ52_MUCPR</name>
<protein>
    <recommendedName>
        <fullName evidence="1">Reverse transcriptase domain-containing protein</fullName>
    </recommendedName>
</protein>
<keyword evidence="3" id="KW-1185">Reference proteome</keyword>
<proteinExistence type="predicted"/>
<gene>
    <name evidence="2" type="ORF">CR513_35752</name>
</gene>
<dbReference type="Gene3D" id="3.30.70.270">
    <property type="match status" value="1"/>
</dbReference>
<dbReference type="SUPFAM" id="SSF56672">
    <property type="entry name" value="DNA/RNA polymerases"/>
    <property type="match status" value="1"/>
</dbReference>
<dbReference type="OrthoDB" id="779804at2759"/>
<evidence type="ECO:0000259" key="1">
    <source>
        <dbReference type="Pfam" id="PF00078"/>
    </source>
</evidence>
<reference evidence="2" key="1">
    <citation type="submission" date="2018-05" db="EMBL/GenBank/DDBJ databases">
        <title>Draft genome of Mucuna pruriens seed.</title>
        <authorList>
            <person name="Nnadi N.E."/>
            <person name="Vos R."/>
            <person name="Hasami M.H."/>
            <person name="Devisetty U.K."/>
            <person name="Aguiy J.C."/>
        </authorList>
    </citation>
    <scope>NUCLEOTIDE SEQUENCE [LARGE SCALE GENOMIC DNA]</scope>
    <source>
        <strain evidence="2">JCA_2017</strain>
    </source>
</reference>
<dbReference type="InterPro" id="IPR000477">
    <property type="entry name" value="RT_dom"/>
</dbReference>
<dbReference type="Pfam" id="PF00078">
    <property type="entry name" value="RVT_1"/>
    <property type="match status" value="1"/>
</dbReference>
<dbReference type="PANTHER" id="PTHR24559">
    <property type="entry name" value="TRANSPOSON TY3-I GAG-POL POLYPROTEIN"/>
    <property type="match status" value="1"/>
</dbReference>
<dbReference type="EMBL" id="QJKJ01007386">
    <property type="protein sequence ID" value="RDX83333.1"/>
    <property type="molecule type" value="Genomic_DNA"/>
</dbReference>
<evidence type="ECO:0000313" key="3">
    <source>
        <dbReference type="Proteomes" id="UP000257109"/>
    </source>
</evidence>
<dbReference type="InterPro" id="IPR043502">
    <property type="entry name" value="DNA/RNA_pol_sf"/>
</dbReference>
<feature type="non-terminal residue" evidence="2">
    <location>
        <position position="1"/>
    </location>
</feature>